<accession>A0A3M7PRH8</accession>
<evidence type="ECO:0000313" key="2">
    <source>
        <dbReference type="Proteomes" id="UP000276133"/>
    </source>
</evidence>
<dbReference type="EMBL" id="REGN01009288">
    <property type="protein sequence ID" value="RNA01529.1"/>
    <property type="molecule type" value="Genomic_DNA"/>
</dbReference>
<dbReference type="AlphaFoldDB" id="A0A3M7PRH8"/>
<reference evidence="1 2" key="1">
    <citation type="journal article" date="2018" name="Sci. Rep.">
        <title>Genomic signatures of local adaptation to the degree of environmental predictability in rotifers.</title>
        <authorList>
            <person name="Franch-Gras L."/>
            <person name="Hahn C."/>
            <person name="Garcia-Roger E.M."/>
            <person name="Carmona M.J."/>
            <person name="Serra M."/>
            <person name="Gomez A."/>
        </authorList>
    </citation>
    <scope>NUCLEOTIDE SEQUENCE [LARGE SCALE GENOMIC DNA]</scope>
    <source>
        <strain evidence="1">HYR1</strain>
    </source>
</reference>
<comment type="caution">
    <text evidence="1">The sequence shown here is derived from an EMBL/GenBank/DDBJ whole genome shotgun (WGS) entry which is preliminary data.</text>
</comment>
<proteinExistence type="predicted"/>
<dbReference type="Proteomes" id="UP000276133">
    <property type="component" value="Unassembled WGS sequence"/>
</dbReference>
<evidence type="ECO:0000313" key="1">
    <source>
        <dbReference type="EMBL" id="RNA01529.1"/>
    </source>
</evidence>
<keyword evidence="2" id="KW-1185">Reference proteome</keyword>
<sequence>MVKYSPNQEKNAILELLSLVTASQASSVLNLPLWSEVIKMSSICTQQLKPIFLIQSATVVTILWQWYGALVASSASGECGFLLRTRQI</sequence>
<organism evidence="1 2">
    <name type="scientific">Brachionus plicatilis</name>
    <name type="common">Marine rotifer</name>
    <name type="synonym">Brachionus muelleri</name>
    <dbReference type="NCBI Taxonomy" id="10195"/>
    <lineage>
        <taxon>Eukaryota</taxon>
        <taxon>Metazoa</taxon>
        <taxon>Spiralia</taxon>
        <taxon>Gnathifera</taxon>
        <taxon>Rotifera</taxon>
        <taxon>Eurotatoria</taxon>
        <taxon>Monogononta</taxon>
        <taxon>Pseudotrocha</taxon>
        <taxon>Ploima</taxon>
        <taxon>Brachionidae</taxon>
        <taxon>Brachionus</taxon>
    </lineage>
</organism>
<protein>
    <submittedName>
        <fullName evidence="1">Uncharacterized protein</fullName>
    </submittedName>
</protein>
<name>A0A3M7PRH8_BRAPC</name>
<gene>
    <name evidence="1" type="ORF">BpHYR1_023815</name>
</gene>